<dbReference type="Proteomes" id="UP000198518">
    <property type="component" value="Unassembled WGS sequence"/>
</dbReference>
<keyword evidence="1" id="KW-1133">Transmembrane helix</keyword>
<evidence type="ECO:0000256" key="1">
    <source>
        <dbReference type="SAM" id="Phobius"/>
    </source>
</evidence>
<keyword evidence="1" id="KW-0472">Membrane</keyword>
<evidence type="ECO:0000313" key="3">
    <source>
        <dbReference type="Proteomes" id="UP000198518"/>
    </source>
</evidence>
<feature type="transmembrane region" description="Helical" evidence="1">
    <location>
        <begin position="12"/>
        <end position="41"/>
    </location>
</feature>
<organism evidence="2 3">
    <name type="scientific">Halobacterium jilantaiense</name>
    <dbReference type="NCBI Taxonomy" id="355548"/>
    <lineage>
        <taxon>Archaea</taxon>
        <taxon>Methanobacteriati</taxon>
        <taxon>Methanobacteriota</taxon>
        <taxon>Stenosarchaea group</taxon>
        <taxon>Halobacteria</taxon>
        <taxon>Halobacteriales</taxon>
        <taxon>Halobacteriaceae</taxon>
        <taxon>Halobacterium</taxon>
    </lineage>
</organism>
<proteinExistence type="predicted"/>
<keyword evidence="1" id="KW-0812">Transmembrane</keyword>
<sequence>MDALDQFDHDSYWTALATFGSYGLVLAAMTVALFLVPYFVFSAL</sequence>
<dbReference type="RefSeq" id="WP_281242464.1">
    <property type="nucleotide sequence ID" value="NZ_FOJA01000001.1"/>
</dbReference>
<dbReference type="STRING" id="355548.SAMN04487945_1024"/>
<keyword evidence="3" id="KW-1185">Reference proteome</keyword>
<accession>A0A1I0NNQ6</accession>
<protein>
    <submittedName>
        <fullName evidence="2">Uncharacterized protein</fullName>
    </submittedName>
</protein>
<evidence type="ECO:0000313" key="2">
    <source>
        <dbReference type="EMBL" id="SEW02994.1"/>
    </source>
</evidence>
<gene>
    <name evidence="2" type="ORF">SAMN04487945_1024</name>
</gene>
<name>A0A1I0NNQ6_9EURY</name>
<dbReference type="AlphaFoldDB" id="A0A1I0NNQ6"/>
<dbReference type="EMBL" id="FOJA01000001">
    <property type="protein sequence ID" value="SEW02994.1"/>
    <property type="molecule type" value="Genomic_DNA"/>
</dbReference>
<reference evidence="2 3" key="1">
    <citation type="submission" date="2016-10" db="EMBL/GenBank/DDBJ databases">
        <authorList>
            <person name="de Groot N.N."/>
        </authorList>
    </citation>
    <scope>NUCLEOTIDE SEQUENCE [LARGE SCALE GENOMIC DNA]</scope>
    <source>
        <strain evidence="2 3">CGMCC 1.5337</strain>
    </source>
</reference>